<dbReference type="EMBL" id="CP008727">
    <property type="protein sequence ID" value="AIO70407.1"/>
    <property type="molecule type" value="Genomic_DNA"/>
</dbReference>
<keyword evidence="5" id="KW-0479">Metal-binding</keyword>
<feature type="active site" description="Nucleophile" evidence="4">
    <location>
        <position position="296"/>
    </location>
</feature>
<feature type="binding site" evidence="5">
    <location>
        <position position="372"/>
    </location>
    <ligand>
        <name>Ca(2+)</name>
        <dbReference type="ChEBI" id="CHEBI:29108"/>
    </ligand>
</feature>
<dbReference type="Gene3D" id="1.10.1400.10">
    <property type="match status" value="1"/>
</dbReference>
<dbReference type="Proteomes" id="UP000029424">
    <property type="component" value="Chromosome 2"/>
</dbReference>
<sequence length="835" mass="92032">MSNRHATRSVALCATLALILTLGCTAGRQAASAADAARPAASGAVVASGIAGQREPVRIVRDSVGVSHIYARNTHDLFFAQGYNAARDRLWQLDLWRRQGEGKMAEQFGPRFAAQDRAARLFLYRGDLDAEYASYHPEAKQILQAFADGINEYVREAKADPAKTPAEFRLTGTEPGEWRPESSLIRIYGITRNVTGEVAFARQVAAVGLQKAIALNVFEPPVRQRTIPAGLDVGLIDKRILSDYLLARNGQPFRADDFPRSPLGAAGREALAARLSAMRPTLADDSANPYAPRYESNNWVVAGTRTASGKPLLANDPHRRIGMPSLRYMVHLHAPGWNVIGAGEPSLPGVSLGHNDRVAFGLTIFAFGDEEDLYVYDTRPGHPDEYRYRGAWEKMRTVDETIGVRGQASRVERLAFTRHGPVLYEDVAHHKAYALRAAYLEYPGTAAYLASLRLDQARDWPSFVAGMNRHYVPGENMVYADVDGNIGWFGGALAPIRREDDWSGVLPVPGDGRYEWAGLTEGDALPRSLNPAAGYIATANAYDLPDGYRYVGRSAHVWAEPFRQMRIDEALRGASGLTVADMERLQYDERSLPAAAMLALASRLKPDGPQTRDALARLGRWNGEMAADSVPATIYEFWMREVMRRVRDVEVPAAARDAFPKLEVRQVLRSLRQPDRAFGADPAAGRDALLLDALRDGLANARARLGDEVDDWRWGRLHHAQFDHMLAGVAPGFDAFGTERYPVGGGDDTVHRGTYRPSDFRQTSGASYREVIDLADWDRSRLQNTPGQSGDPRSPFYANLLQGWASGQYWPMAFSERAVGALAHDTLILEPAATR</sequence>
<dbReference type="CDD" id="cd03747">
    <property type="entry name" value="Ntn_PGA_like"/>
    <property type="match status" value="1"/>
</dbReference>
<dbReference type="KEGG" id="bok:DM82_4203"/>
<dbReference type="Pfam" id="PF01804">
    <property type="entry name" value="Penicil_amidase"/>
    <property type="match status" value="1"/>
</dbReference>
<dbReference type="PIRSF" id="PIRSF001227">
    <property type="entry name" value="Pen_acylase"/>
    <property type="match status" value="1"/>
</dbReference>
<feature type="binding site" evidence="5">
    <location>
        <position position="369"/>
    </location>
    <ligand>
        <name>Ca(2+)</name>
        <dbReference type="ChEBI" id="CHEBI:29108"/>
    </ligand>
</feature>
<evidence type="ECO:0000256" key="6">
    <source>
        <dbReference type="SAM" id="SignalP"/>
    </source>
</evidence>
<dbReference type="InterPro" id="IPR029055">
    <property type="entry name" value="Ntn_hydrolases_N"/>
</dbReference>
<dbReference type="GO" id="GO:0016811">
    <property type="term" value="F:hydrolase activity, acting on carbon-nitrogen (but not peptide) bonds, in linear amides"/>
    <property type="evidence" value="ECO:0007669"/>
    <property type="project" value="InterPro"/>
</dbReference>
<dbReference type="GO" id="GO:0046872">
    <property type="term" value="F:metal ion binding"/>
    <property type="evidence" value="ECO:0007669"/>
    <property type="project" value="UniProtKB-KW"/>
</dbReference>
<dbReference type="RefSeq" id="WP_041281859.1">
    <property type="nucleotide sequence ID" value="NZ_CP008727.1"/>
</dbReference>
<evidence type="ECO:0000256" key="5">
    <source>
        <dbReference type="PIRSR" id="PIRSR001227-2"/>
    </source>
</evidence>
<dbReference type="InterPro" id="IPR002692">
    <property type="entry name" value="S45"/>
</dbReference>
<dbReference type="GO" id="GO:0017000">
    <property type="term" value="P:antibiotic biosynthetic process"/>
    <property type="evidence" value="ECO:0007669"/>
    <property type="project" value="InterPro"/>
</dbReference>
<evidence type="ECO:0000256" key="3">
    <source>
        <dbReference type="ARBA" id="ARBA00023145"/>
    </source>
</evidence>
<evidence type="ECO:0000313" key="7">
    <source>
        <dbReference type="EMBL" id="AIO70407.1"/>
    </source>
</evidence>
<name>A0AAI8FRX6_9BURK</name>
<dbReference type="Gene3D" id="1.10.439.10">
    <property type="entry name" value="Penicillin Amidohydrolase, domain 1"/>
    <property type="match status" value="1"/>
</dbReference>
<organism evidence="7 8">
    <name type="scientific">Burkholderia oklahomensis</name>
    <dbReference type="NCBI Taxonomy" id="342113"/>
    <lineage>
        <taxon>Bacteria</taxon>
        <taxon>Pseudomonadati</taxon>
        <taxon>Pseudomonadota</taxon>
        <taxon>Betaproteobacteria</taxon>
        <taxon>Burkholderiales</taxon>
        <taxon>Burkholderiaceae</taxon>
        <taxon>Burkholderia</taxon>
        <taxon>pseudomallei group</taxon>
    </lineage>
</organism>
<evidence type="ECO:0000256" key="1">
    <source>
        <dbReference type="ARBA" id="ARBA00006586"/>
    </source>
</evidence>
<protein>
    <submittedName>
        <fullName evidence="7">Penicillin amidase family protein</fullName>
    </submittedName>
</protein>
<reference evidence="7 8" key="1">
    <citation type="submission" date="2014-06" db="EMBL/GenBank/DDBJ databases">
        <authorList>
            <person name="Bishop-Lilly K.A."/>
            <person name="Broomall S.M."/>
            <person name="Chain P.S."/>
            <person name="Chertkov O."/>
            <person name="Coyne S.R."/>
            <person name="Daligault H.E."/>
            <person name="Davenport K.W."/>
            <person name="Erkkila T."/>
            <person name="Frey K.G."/>
            <person name="Gibbons H.S."/>
            <person name="Gu W."/>
            <person name="Jaissle J."/>
            <person name="Johnson S.L."/>
            <person name="Koroleva G.I."/>
            <person name="Ladner J.T."/>
            <person name="Lo C.-C."/>
            <person name="Minogue T.D."/>
            <person name="Munk C."/>
            <person name="Palacios G.F."/>
            <person name="Redden C.L."/>
            <person name="Rosenzweig C.N."/>
            <person name="Scholz M.B."/>
            <person name="Teshima H."/>
            <person name="Xu Y."/>
        </authorList>
    </citation>
    <scope>NUCLEOTIDE SEQUENCE [LARGE SCALE GENOMIC DNA]</scope>
    <source>
        <strain evidence="7 8">EO147</strain>
    </source>
</reference>
<dbReference type="InterPro" id="IPR043146">
    <property type="entry name" value="Penicillin_amidase_N_B-knob"/>
</dbReference>
<dbReference type="PANTHER" id="PTHR34218">
    <property type="entry name" value="PEPTIDASE S45 PENICILLIN AMIDASE"/>
    <property type="match status" value="1"/>
</dbReference>
<dbReference type="Gene3D" id="3.60.20.10">
    <property type="entry name" value="Glutamine Phosphoribosylpyrophosphate, subunit 1, domain 1"/>
    <property type="match status" value="1"/>
</dbReference>
<dbReference type="InterPro" id="IPR014395">
    <property type="entry name" value="Pen/GL7ACA/AHL_acylase"/>
</dbReference>
<accession>A0AAI8FRX6</accession>
<comment type="similarity">
    <text evidence="1">Belongs to the peptidase S45 family.</text>
</comment>
<evidence type="ECO:0000256" key="4">
    <source>
        <dbReference type="PIRSR" id="PIRSR001227-1"/>
    </source>
</evidence>
<keyword evidence="6" id="KW-0732">Signal</keyword>
<dbReference type="InterPro" id="IPR043147">
    <property type="entry name" value="Penicillin_amidase_A-knob"/>
</dbReference>
<evidence type="ECO:0000256" key="2">
    <source>
        <dbReference type="ARBA" id="ARBA00022801"/>
    </source>
</evidence>
<evidence type="ECO:0000313" key="8">
    <source>
        <dbReference type="Proteomes" id="UP000029424"/>
    </source>
</evidence>
<feature type="signal peptide" evidence="6">
    <location>
        <begin position="1"/>
        <end position="33"/>
    </location>
</feature>
<dbReference type="PANTHER" id="PTHR34218:SF4">
    <property type="entry name" value="ACYL-HOMOSERINE LACTONE ACYLASE QUIP"/>
    <property type="match status" value="1"/>
</dbReference>
<keyword evidence="8" id="KW-1185">Reference proteome</keyword>
<dbReference type="InterPro" id="IPR023343">
    <property type="entry name" value="Penicillin_amidase_dom1"/>
</dbReference>
<comment type="cofactor">
    <cofactor evidence="5">
        <name>Ca(2+)</name>
        <dbReference type="ChEBI" id="CHEBI:29108"/>
    </cofactor>
    <text evidence="5">Binds 1 Ca(2+) ion per dimer.</text>
</comment>
<keyword evidence="3" id="KW-0865">Zymogen</keyword>
<keyword evidence="2" id="KW-0378">Hydrolase</keyword>
<keyword evidence="5" id="KW-0106">Calcium</keyword>
<gene>
    <name evidence="7" type="ORF">DM82_4203</name>
</gene>
<dbReference type="Gene3D" id="2.30.120.10">
    <property type="match status" value="1"/>
</dbReference>
<feature type="chain" id="PRO_5042542556" evidence="6">
    <location>
        <begin position="34"/>
        <end position="835"/>
    </location>
</feature>
<dbReference type="SUPFAM" id="SSF56235">
    <property type="entry name" value="N-terminal nucleophile aminohydrolases (Ntn hydrolases)"/>
    <property type="match status" value="1"/>
</dbReference>
<dbReference type="PROSITE" id="PS51257">
    <property type="entry name" value="PROKAR_LIPOPROTEIN"/>
    <property type="match status" value="1"/>
</dbReference>
<proteinExistence type="inferred from homology"/>
<dbReference type="AlphaFoldDB" id="A0AAI8FRX6"/>